<dbReference type="PROSITE" id="PS50977">
    <property type="entry name" value="HTH_TETR_2"/>
    <property type="match status" value="1"/>
</dbReference>
<comment type="caution">
    <text evidence="7">The sequence shown here is derived from an EMBL/GenBank/DDBJ whole genome shotgun (WGS) entry which is preliminary data.</text>
</comment>
<dbReference type="GO" id="GO:0000976">
    <property type="term" value="F:transcription cis-regulatory region binding"/>
    <property type="evidence" value="ECO:0007669"/>
    <property type="project" value="TreeGrafter"/>
</dbReference>
<keyword evidence="2 4" id="KW-0238">DNA-binding</keyword>
<keyword evidence="3" id="KW-0804">Transcription</keyword>
<dbReference type="PRINTS" id="PR00455">
    <property type="entry name" value="HTHTETR"/>
</dbReference>
<proteinExistence type="predicted"/>
<feature type="domain" description="HTH tetR-type" evidence="6">
    <location>
        <begin position="14"/>
        <end position="74"/>
    </location>
</feature>
<evidence type="ECO:0000256" key="5">
    <source>
        <dbReference type="SAM" id="MobiDB-lite"/>
    </source>
</evidence>
<accession>A0A5C8ZIZ6</accession>
<dbReference type="Gene3D" id="1.10.357.10">
    <property type="entry name" value="Tetracycline Repressor, domain 2"/>
    <property type="match status" value="1"/>
</dbReference>
<keyword evidence="1" id="KW-0805">Transcription regulation</keyword>
<dbReference type="AlphaFoldDB" id="A0A5C8ZIZ6"/>
<organism evidence="7 8">
    <name type="scientific">Quadrisphaera setariae</name>
    <dbReference type="NCBI Taxonomy" id="2593304"/>
    <lineage>
        <taxon>Bacteria</taxon>
        <taxon>Bacillati</taxon>
        <taxon>Actinomycetota</taxon>
        <taxon>Actinomycetes</taxon>
        <taxon>Kineosporiales</taxon>
        <taxon>Kineosporiaceae</taxon>
        <taxon>Quadrisphaera</taxon>
    </lineage>
</organism>
<sequence>MLSTVQDRRAALKGRHRAALVTAARELLDERGGAGFTTEDLAARADVSRRTVFNHFSHLEDVVVACVEAELETAIAAVEEDLAASVVRASPLDDLEATLGTSEVATVLSWLGRTLSAPGRETAAERVRQRAMHRFGAGAAERLAERYPGTSPLELALLTTTVMNGMAVVGEAWLEETGGTLDERSRRRWADLLDLLFSAVRHGFAPRAADPSPVSSTPSTPPTSPTEGS</sequence>
<evidence type="ECO:0000313" key="8">
    <source>
        <dbReference type="Proteomes" id="UP000321234"/>
    </source>
</evidence>
<dbReference type="Pfam" id="PF00440">
    <property type="entry name" value="TetR_N"/>
    <property type="match status" value="1"/>
</dbReference>
<dbReference type="InterPro" id="IPR050109">
    <property type="entry name" value="HTH-type_TetR-like_transc_reg"/>
</dbReference>
<dbReference type="InterPro" id="IPR001647">
    <property type="entry name" value="HTH_TetR"/>
</dbReference>
<feature type="DNA-binding region" description="H-T-H motif" evidence="4">
    <location>
        <begin position="37"/>
        <end position="56"/>
    </location>
</feature>
<dbReference type="InterPro" id="IPR009057">
    <property type="entry name" value="Homeodomain-like_sf"/>
</dbReference>
<evidence type="ECO:0000256" key="3">
    <source>
        <dbReference type="ARBA" id="ARBA00023163"/>
    </source>
</evidence>
<dbReference type="Proteomes" id="UP000321234">
    <property type="component" value="Unassembled WGS sequence"/>
</dbReference>
<protein>
    <submittedName>
        <fullName evidence="7">TetR/AcrR family transcriptional regulator</fullName>
    </submittedName>
</protein>
<dbReference type="EMBL" id="VKAC01000001">
    <property type="protein sequence ID" value="TXR58035.1"/>
    <property type="molecule type" value="Genomic_DNA"/>
</dbReference>
<evidence type="ECO:0000256" key="1">
    <source>
        <dbReference type="ARBA" id="ARBA00023015"/>
    </source>
</evidence>
<evidence type="ECO:0000259" key="6">
    <source>
        <dbReference type="PROSITE" id="PS50977"/>
    </source>
</evidence>
<dbReference type="RefSeq" id="WP_147924646.1">
    <property type="nucleotide sequence ID" value="NZ_VKAC01000001.1"/>
</dbReference>
<gene>
    <name evidence="7" type="ORF">FMM08_02125</name>
</gene>
<dbReference type="GO" id="GO:0003700">
    <property type="term" value="F:DNA-binding transcription factor activity"/>
    <property type="evidence" value="ECO:0007669"/>
    <property type="project" value="TreeGrafter"/>
</dbReference>
<feature type="region of interest" description="Disordered" evidence="5">
    <location>
        <begin position="206"/>
        <end position="229"/>
    </location>
</feature>
<dbReference type="SUPFAM" id="SSF46689">
    <property type="entry name" value="Homeodomain-like"/>
    <property type="match status" value="1"/>
</dbReference>
<name>A0A5C8ZIZ6_9ACTN</name>
<dbReference type="OrthoDB" id="8688418at2"/>
<evidence type="ECO:0000256" key="2">
    <source>
        <dbReference type="ARBA" id="ARBA00023125"/>
    </source>
</evidence>
<keyword evidence="8" id="KW-1185">Reference proteome</keyword>
<dbReference type="PANTHER" id="PTHR30055">
    <property type="entry name" value="HTH-TYPE TRANSCRIPTIONAL REGULATOR RUTR"/>
    <property type="match status" value="1"/>
</dbReference>
<dbReference type="PANTHER" id="PTHR30055:SF234">
    <property type="entry name" value="HTH-TYPE TRANSCRIPTIONAL REGULATOR BETI"/>
    <property type="match status" value="1"/>
</dbReference>
<reference evidence="7 8" key="1">
    <citation type="submission" date="2019-07" db="EMBL/GenBank/DDBJ databases">
        <title>Quadrisphaera sp. strain DD2A genome sequencing and assembly.</title>
        <authorList>
            <person name="Kim I."/>
        </authorList>
    </citation>
    <scope>NUCLEOTIDE SEQUENCE [LARGE SCALE GENOMIC DNA]</scope>
    <source>
        <strain evidence="7 8">DD2A</strain>
    </source>
</reference>
<feature type="compositionally biased region" description="Pro residues" evidence="5">
    <location>
        <begin position="219"/>
        <end position="229"/>
    </location>
</feature>
<evidence type="ECO:0000313" key="7">
    <source>
        <dbReference type="EMBL" id="TXR58035.1"/>
    </source>
</evidence>
<evidence type="ECO:0000256" key="4">
    <source>
        <dbReference type="PROSITE-ProRule" id="PRU00335"/>
    </source>
</evidence>